<dbReference type="Proteomes" id="UP000199758">
    <property type="component" value="Unassembled WGS sequence"/>
</dbReference>
<sequence>MPGVTSTTRQRALRCPRSVTSFCKPISTVACCYWGVARLLANTFGYDSLSRLISSTGTSAASYQYDVNGNRISQTEGSIKSTFQIAANRNRVSQAVTNSIPTAFTYDAAGNVLSDQSNTYRYNAAGRMSGATGKLTSASYAYSGNGERTSKQLTGGSPIYFQYDEEANLVGEYTPSSNTYKEYIRIAGMPLIAVTQAGSYLILTDHLQTPRAVISFASSQVVWNWNPGPFGTGAPNENPSGAPGQSFTLNLRFPGQYFDSETGVSYNYFRDYDSKTGRYLQSDPIGLAGGINTYSYVDGNPISYVDPYGLSKYDRTFGLPKQFWNWYHRQVKRPGDADLEKDEAESMCKDWEAQGKPGPDNKGNRDQEGSADLGLLEWLIPWQIMPMNAGCLNEDCNGNGLPDYDEPSP</sequence>
<accession>A0A1M5LP31</accession>
<dbReference type="InterPro" id="IPR056823">
    <property type="entry name" value="TEN-like_YD-shell"/>
</dbReference>
<dbReference type="AlphaFoldDB" id="A0A1M5LP31"/>
<evidence type="ECO:0000256" key="1">
    <source>
        <dbReference type="ARBA" id="ARBA00022737"/>
    </source>
</evidence>
<organism evidence="4 5">
    <name type="scientific">Hydrocarboniphaga daqingensis</name>
    <dbReference type="NCBI Taxonomy" id="490188"/>
    <lineage>
        <taxon>Bacteria</taxon>
        <taxon>Pseudomonadati</taxon>
        <taxon>Pseudomonadota</taxon>
        <taxon>Gammaproteobacteria</taxon>
        <taxon>Nevskiales</taxon>
        <taxon>Nevskiaceae</taxon>
        <taxon>Hydrocarboniphaga</taxon>
    </lineage>
</organism>
<keyword evidence="5" id="KW-1185">Reference proteome</keyword>
<dbReference type="EMBL" id="FQWZ01000002">
    <property type="protein sequence ID" value="SHG66847.1"/>
    <property type="molecule type" value="Genomic_DNA"/>
</dbReference>
<dbReference type="InterPro" id="IPR050708">
    <property type="entry name" value="T6SS_VgrG/RHS"/>
</dbReference>
<protein>
    <submittedName>
        <fullName evidence="4">RHS repeat-associated core domain-containing protein</fullName>
    </submittedName>
</protein>
<dbReference type="NCBIfam" id="TIGR03696">
    <property type="entry name" value="Rhs_assc_core"/>
    <property type="match status" value="1"/>
</dbReference>
<dbReference type="Pfam" id="PF25023">
    <property type="entry name" value="TEN_YD-shell"/>
    <property type="match status" value="1"/>
</dbReference>
<evidence type="ECO:0000313" key="4">
    <source>
        <dbReference type="EMBL" id="SHG66847.1"/>
    </source>
</evidence>
<name>A0A1M5LP31_9GAMM</name>
<proteinExistence type="predicted"/>
<dbReference type="PANTHER" id="PTHR32305:SF15">
    <property type="entry name" value="PROTEIN RHSA-RELATED"/>
    <property type="match status" value="1"/>
</dbReference>
<evidence type="ECO:0000256" key="2">
    <source>
        <dbReference type="SAM" id="MobiDB-lite"/>
    </source>
</evidence>
<feature type="region of interest" description="Disordered" evidence="2">
    <location>
        <begin position="336"/>
        <end position="369"/>
    </location>
</feature>
<dbReference type="Gene3D" id="2.180.10.10">
    <property type="entry name" value="RHS repeat-associated core"/>
    <property type="match status" value="1"/>
</dbReference>
<evidence type="ECO:0000313" key="5">
    <source>
        <dbReference type="Proteomes" id="UP000199758"/>
    </source>
</evidence>
<dbReference type="STRING" id="490188.SAMN04488068_1016"/>
<dbReference type="InterPro" id="IPR022385">
    <property type="entry name" value="Rhs_assc_core"/>
</dbReference>
<reference evidence="4 5" key="1">
    <citation type="submission" date="2016-11" db="EMBL/GenBank/DDBJ databases">
        <authorList>
            <person name="Jaros S."/>
            <person name="Januszkiewicz K."/>
            <person name="Wedrychowicz H."/>
        </authorList>
    </citation>
    <scope>NUCLEOTIDE SEQUENCE [LARGE SCALE GENOMIC DNA]</scope>
    <source>
        <strain evidence="4 5">CGMCC 1.7049</strain>
    </source>
</reference>
<keyword evidence="1" id="KW-0677">Repeat</keyword>
<feature type="compositionally biased region" description="Basic and acidic residues" evidence="2">
    <location>
        <begin position="336"/>
        <end position="353"/>
    </location>
</feature>
<evidence type="ECO:0000259" key="3">
    <source>
        <dbReference type="Pfam" id="PF25023"/>
    </source>
</evidence>
<feature type="domain" description="Teneurin-like YD-shell" evidence="3">
    <location>
        <begin position="43"/>
        <end position="283"/>
    </location>
</feature>
<gene>
    <name evidence="4" type="ORF">SAMN04488068_1016</name>
</gene>
<dbReference type="PANTHER" id="PTHR32305">
    <property type="match status" value="1"/>
</dbReference>